<evidence type="ECO:0000256" key="1">
    <source>
        <dbReference type="SAM" id="MobiDB-lite"/>
    </source>
</evidence>
<evidence type="ECO:0000313" key="3">
    <source>
        <dbReference type="Proteomes" id="UP000001075"/>
    </source>
</evidence>
<feature type="compositionally biased region" description="Pro residues" evidence="1">
    <location>
        <begin position="75"/>
        <end position="88"/>
    </location>
</feature>
<dbReference type="InParanoid" id="G3HCY2"/>
<sequence>MDSGDVAVADSSDGLLSSLLAGGGWDMPDVGAGGKGVEDSGAAVGETSGGAGVLWPALACGSKKKGSGSSIPIKPQHPAPSQPHPAYG</sequence>
<evidence type="ECO:0000313" key="2">
    <source>
        <dbReference type="EMBL" id="EGW00618.1"/>
    </source>
</evidence>
<name>G3HCY2_CRIGR</name>
<feature type="region of interest" description="Disordered" evidence="1">
    <location>
        <begin position="61"/>
        <end position="88"/>
    </location>
</feature>
<dbReference type="AlphaFoldDB" id="G3HCY2"/>
<proteinExistence type="predicted"/>
<dbReference type="Proteomes" id="UP000001075">
    <property type="component" value="Unassembled WGS sequence"/>
</dbReference>
<protein>
    <submittedName>
        <fullName evidence="2">Uncharacterized protein</fullName>
    </submittedName>
</protein>
<accession>G3HCY2</accession>
<reference evidence="3" key="1">
    <citation type="journal article" date="2011" name="Nat. Biotechnol.">
        <title>The genomic sequence of the Chinese hamster ovary (CHO)-K1 cell line.</title>
        <authorList>
            <person name="Xu X."/>
            <person name="Nagarajan H."/>
            <person name="Lewis N.E."/>
            <person name="Pan S."/>
            <person name="Cai Z."/>
            <person name="Liu X."/>
            <person name="Chen W."/>
            <person name="Xie M."/>
            <person name="Wang W."/>
            <person name="Hammond S."/>
            <person name="Andersen M.R."/>
            <person name="Neff N."/>
            <person name="Passarelli B."/>
            <person name="Koh W."/>
            <person name="Fan H.C."/>
            <person name="Wang J."/>
            <person name="Gui Y."/>
            <person name="Lee K.H."/>
            <person name="Betenbaugh M.J."/>
            <person name="Quake S.R."/>
            <person name="Famili I."/>
            <person name="Palsson B.O."/>
            <person name="Wang J."/>
        </authorList>
    </citation>
    <scope>NUCLEOTIDE SEQUENCE [LARGE SCALE GENOMIC DNA]</scope>
    <source>
        <strain evidence="3">CHO K1 cell line</strain>
    </source>
</reference>
<gene>
    <name evidence="2" type="ORF">I79_008350</name>
</gene>
<organism evidence="2 3">
    <name type="scientific">Cricetulus griseus</name>
    <name type="common">Chinese hamster</name>
    <name type="synonym">Cricetulus barabensis griseus</name>
    <dbReference type="NCBI Taxonomy" id="10029"/>
    <lineage>
        <taxon>Eukaryota</taxon>
        <taxon>Metazoa</taxon>
        <taxon>Chordata</taxon>
        <taxon>Craniata</taxon>
        <taxon>Vertebrata</taxon>
        <taxon>Euteleostomi</taxon>
        <taxon>Mammalia</taxon>
        <taxon>Eutheria</taxon>
        <taxon>Euarchontoglires</taxon>
        <taxon>Glires</taxon>
        <taxon>Rodentia</taxon>
        <taxon>Myomorpha</taxon>
        <taxon>Muroidea</taxon>
        <taxon>Cricetidae</taxon>
        <taxon>Cricetinae</taxon>
        <taxon>Cricetulus</taxon>
    </lineage>
</organism>
<dbReference type="EMBL" id="JH000286">
    <property type="protein sequence ID" value="EGW00618.1"/>
    <property type="molecule type" value="Genomic_DNA"/>
</dbReference>